<comment type="caution">
    <text evidence="2">The sequence shown here is derived from an EMBL/GenBank/DDBJ whole genome shotgun (WGS) entry which is preliminary data.</text>
</comment>
<keyword evidence="3" id="KW-1185">Reference proteome</keyword>
<organism evidence="2 3">
    <name type="scientific">Trichocoleus desertorum GB2-A4</name>
    <dbReference type="NCBI Taxonomy" id="2933944"/>
    <lineage>
        <taxon>Bacteria</taxon>
        <taxon>Bacillati</taxon>
        <taxon>Cyanobacteriota</taxon>
        <taxon>Cyanophyceae</taxon>
        <taxon>Leptolyngbyales</taxon>
        <taxon>Trichocoleusaceae</taxon>
        <taxon>Trichocoleus</taxon>
    </lineage>
</organism>
<accession>A0ABV0J3D6</accession>
<reference evidence="2 3" key="1">
    <citation type="submission" date="2022-04" db="EMBL/GenBank/DDBJ databases">
        <title>Positive selection, recombination, and allopatry shape intraspecific diversity of widespread and dominant cyanobacteria.</title>
        <authorList>
            <person name="Wei J."/>
            <person name="Shu W."/>
            <person name="Hu C."/>
        </authorList>
    </citation>
    <scope>NUCLEOTIDE SEQUENCE [LARGE SCALE GENOMIC DNA]</scope>
    <source>
        <strain evidence="2 3">GB2-A4</strain>
    </source>
</reference>
<gene>
    <name evidence="2" type="ORF">NC998_04075</name>
</gene>
<sequence length="95" mass="10358">MSEEQEYRSGNPEDAEPGKGAGGDQFGVQMAQNPAVNPADEEIPSNVDVARNIKNLDAAVEQEENTDLKTTDGYVIDESGRIDNFAIEPPMYVQE</sequence>
<dbReference type="RefSeq" id="WP_190433531.1">
    <property type="nucleotide sequence ID" value="NZ_JAMPKM010000002.1"/>
</dbReference>
<dbReference type="Proteomes" id="UP001464891">
    <property type="component" value="Unassembled WGS sequence"/>
</dbReference>
<name>A0ABV0J3D6_9CYAN</name>
<proteinExistence type="predicted"/>
<evidence type="ECO:0000313" key="2">
    <source>
        <dbReference type="EMBL" id="MEP0816270.1"/>
    </source>
</evidence>
<evidence type="ECO:0000313" key="3">
    <source>
        <dbReference type="Proteomes" id="UP001464891"/>
    </source>
</evidence>
<feature type="region of interest" description="Disordered" evidence="1">
    <location>
        <begin position="1"/>
        <end position="43"/>
    </location>
</feature>
<dbReference type="EMBL" id="JAMPKM010000002">
    <property type="protein sequence ID" value="MEP0816270.1"/>
    <property type="molecule type" value="Genomic_DNA"/>
</dbReference>
<protein>
    <submittedName>
        <fullName evidence="2">Uncharacterized protein</fullName>
    </submittedName>
</protein>
<evidence type="ECO:0000256" key="1">
    <source>
        <dbReference type="SAM" id="MobiDB-lite"/>
    </source>
</evidence>